<sequence>MPRWDYSDEPESAERITVCDFTRESEQLRRFLASERADGGGDAAEDVAGGLLAATKLDWEAVTKLVVHFADQPCHSLRYHDPNLLDFYPNGCPSGLVPEELLAQLATSRMSYTFCGLTAATDQMVSVFASAFQHADAAFASAQRGSSTSMEGTNLPRVRKEENCEPEVKGEQFFSKFASTVAAPQSNEDKERQQKTSPRGVVSHGLVNTRVPGPASNAGAPSATVTDDVKHILGRWPKDVPPLHADGSESIDVAFLVDVTGSMGWCIQATKDKISLIMNVMRAEEPDADMRFAFVGYRDHFNGPNRIVMQNFTGNMDVLQAFLQNVHVIPNNDSCEDAAGGLEAALALDWRADMKMVIHFADAPAHGQKYHEGLIHTDQYPLGDPRGLDPEDLVRQLASRGMAYHFASINRTTDKMVAIFKDAYAAGGGIK</sequence>
<dbReference type="InterPro" id="IPR056861">
    <property type="entry name" value="HMCN1-like_VWA"/>
</dbReference>
<feature type="compositionally biased region" description="Low complexity" evidence="4">
    <location>
        <begin position="212"/>
        <end position="223"/>
    </location>
</feature>
<evidence type="ECO:0000256" key="4">
    <source>
        <dbReference type="SAM" id="MobiDB-lite"/>
    </source>
</evidence>
<evidence type="ECO:0000259" key="5">
    <source>
        <dbReference type="Pfam" id="PF25106"/>
    </source>
</evidence>
<name>A0AAW1RJP6_9CHLO</name>
<evidence type="ECO:0000313" key="6">
    <source>
        <dbReference type="EMBL" id="KAK9833462.1"/>
    </source>
</evidence>
<accession>A0AAW1RJP6</accession>
<evidence type="ECO:0000256" key="2">
    <source>
        <dbReference type="ARBA" id="ARBA00022525"/>
    </source>
</evidence>
<dbReference type="Gene3D" id="3.40.50.410">
    <property type="entry name" value="von Willebrand factor, type A domain"/>
    <property type="match status" value="2"/>
</dbReference>
<keyword evidence="7" id="KW-1185">Reference proteome</keyword>
<evidence type="ECO:0000256" key="1">
    <source>
        <dbReference type="ARBA" id="ARBA00004613"/>
    </source>
</evidence>
<dbReference type="EMBL" id="JALJOU010000036">
    <property type="protein sequence ID" value="KAK9833462.1"/>
    <property type="molecule type" value="Genomic_DNA"/>
</dbReference>
<keyword evidence="3" id="KW-0732">Signal</keyword>
<keyword evidence="2" id="KW-0964">Secreted</keyword>
<dbReference type="InterPro" id="IPR052969">
    <property type="entry name" value="Thr-specific_kinase-like"/>
</dbReference>
<evidence type="ECO:0000256" key="3">
    <source>
        <dbReference type="ARBA" id="ARBA00022729"/>
    </source>
</evidence>
<dbReference type="PANTHER" id="PTHR47763">
    <property type="entry name" value="ALPHA-PROTEIN KINASE VWKA"/>
    <property type="match status" value="1"/>
</dbReference>
<feature type="region of interest" description="Disordered" evidence="4">
    <location>
        <begin position="181"/>
        <end position="223"/>
    </location>
</feature>
<evidence type="ECO:0000313" key="7">
    <source>
        <dbReference type="Proteomes" id="UP001445335"/>
    </source>
</evidence>
<dbReference type="PANTHER" id="PTHR47763:SF4">
    <property type="entry name" value="ALPHA-PROTEIN KINASE VWKA"/>
    <property type="match status" value="1"/>
</dbReference>
<reference evidence="6 7" key="1">
    <citation type="journal article" date="2024" name="Nat. Commun.">
        <title>Phylogenomics reveals the evolutionary origins of lichenization in chlorophyte algae.</title>
        <authorList>
            <person name="Puginier C."/>
            <person name="Libourel C."/>
            <person name="Otte J."/>
            <person name="Skaloud P."/>
            <person name="Haon M."/>
            <person name="Grisel S."/>
            <person name="Petersen M."/>
            <person name="Berrin J.G."/>
            <person name="Delaux P.M."/>
            <person name="Dal Grande F."/>
            <person name="Keller J."/>
        </authorList>
    </citation>
    <scope>NUCLEOTIDE SEQUENCE [LARGE SCALE GENOMIC DNA]</scope>
    <source>
        <strain evidence="6 7">SAG 245.80</strain>
    </source>
</reference>
<proteinExistence type="predicted"/>
<organism evidence="6 7">
    <name type="scientific">Elliptochloris bilobata</name>
    <dbReference type="NCBI Taxonomy" id="381761"/>
    <lineage>
        <taxon>Eukaryota</taxon>
        <taxon>Viridiplantae</taxon>
        <taxon>Chlorophyta</taxon>
        <taxon>core chlorophytes</taxon>
        <taxon>Trebouxiophyceae</taxon>
        <taxon>Trebouxiophyceae incertae sedis</taxon>
        <taxon>Elliptochloris clade</taxon>
        <taxon>Elliptochloris</taxon>
    </lineage>
</organism>
<comment type="subcellular location">
    <subcellularLocation>
        <location evidence="1">Secreted</location>
    </subcellularLocation>
</comment>
<feature type="domain" description="Hemicentin-1-like von Willebrand factor A" evidence="5">
    <location>
        <begin position="253"/>
        <end position="374"/>
    </location>
</feature>
<dbReference type="Pfam" id="PF25106">
    <property type="entry name" value="VWA_4"/>
    <property type="match status" value="1"/>
</dbReference>
<dbReference type="InterPro" id="IPR036465">
    <property type="entry name" value="vWFA_dom_sf"/>
</dbReference>
<comment type="caution">
    <text evidence="6">The sequence shown here is derived from an EMBL/GenBank/DDBJ whole genome shotgun (WGS) entry which is preliminary data.</text>
</comment>
<protein>
    <recommendedName>
        <fullName evidence="5">Hemicentin-1-like von Willebrand factor A domain-containing protein</fullName>
    </recommendedName>
</protein>
<dbReference type="Proteomes" id="UP001445335">
    <property type="component" value="Unassembled WGS sequence"/>
</dbReference>
<gene>
    <name evidence="6" type="ORF">WJX81_007302</name>
</gene>
<dbReference type="SUPFAM" id="SSF53300">
    <property type="entry name" value="vWA-like"/>
    <property type="match status" value="1"/>
</dbReference>
<dbReference type="AlphaFoldDB" id="A0AAW1RJP6"/>